<reference evidence="1" key="1">
    <citation type="journal article" date="2020" name="Nature">
        <title>Giant virus diversity and host interactions through global metagenomics.</title>
        <authorList>
            <person name="Schulz F."/>
            <person name="Roux S."/>
            <person name="Paez-Espino D."/>
            <person name="Jungbluth S."/>
            <person name="Walsh D.A."/>
            <person name="Denef V.J."/>
            <person name="McMahon K.D."/>
            <person name="Konstantinidis K.T."/>
            <person name="Eloe-Fadrosh E.A."/>
            <person name="Kyrpides N.C."/>
            <person name="Woyke T."/>
        </authorList>
    </citation>
    <scope>NUCLEOTIDE SEQUENCE</scope>
    <source>
        <strain evidence="1">GVMAG-S-3300013093-109</strain>
    </source>
</reference>
<dbReference type="EMBL" id="MN740970">
    <property type="protein sequence ID" value="QHU20657.1"/>
    <property type="molecule type" value="Genomic_DNA"/>
</dbReference>
<dbReference type="AlphaFoldDB" id="A0A6C0KVE1"/>
<protein>
    <submittedName>
        <fullName evidence="1">Uncharacterized protein</fullName>
    </submittedName>
</protein>
<name>A0A6C0KVE1_9ZZZZ</name>
<accession>A0A6C0KVE1</accession>
<evidence type="ECO:0000313" key="1">
    <source>
        <dbReference type="EMBL" id="QHU20657.1"/>
    </source>
</evidence>
<proteinExistence type="predicted"/>
<sequence length="94" mass="11369">MARRNKTMKLPKHAATFHSLHSWHKRMFEELGWMVLMKAKGYDYKVEAYKKSVDNLLKSLEHVMKEYKDQNKIHDLKVLHMNVMVLKDHIKKDF</sequence>
<organism evidence="1">
    <name type="scientific">viral metagenome</name>
    <dbReference type="NCBI Taxonomy" id="1070528"/>
    <lineage>
        <taxon>unclassified sequences</taxon>
        <taxon>metagenomes</taxon>
        <taxon>organismal metagenomes</taxon>
    </lineage>
</organism>